<sequence length="199" mass="22584">KSKGAKLKYQKIVTEYFDKQRKLHTGSLRLDDPSMVRPADELPWLISDMGDKKKLKEVLADLSILGRLFIGQEFELLQLWRCVGLPGEEIADLYLQSIKARAKMALKSAGKNTESEGSLLNTLIFYLNGLSYFMEMASYRTAQEKILLAEMDMLEKASSYLPQMSLKRSQAVIKTKLAYLYTDLGRYGDAIALQSDILE</sequence>
<protein>
    <submittedName>
        <fullName evidence="1">Uncharacterized protein</fullName>
    </submittedName>
</protein>
<reference evidence="1" key="1">
    <citation type="submission" date="2014-12" db="EMBL/GenBank/DDBJ databases">
        <title>Insight into the proteome of Arion vulgaris.</title>
        <authorList>
            <person name="Aradska J."/>
            <person name="Bulat T."/>
            <person name="Smidak R."/>
            <person name="Sarate P."/>
            <person name="Gangsoo J."/>
            <person name="Sialana F."/>
            <person name="Bilban M."/>
            <person name="Lubec G."/>
        </authorList>
    </citation>
    <scope>NUCLEOTIDE SEQUENCE</scope>
    <source>
        <tissue evidence="1">Skin</tissue>
    </source>
</reference>
<proteinExistence type="predicted"/>
<dbReference type="EMBL" id="HACG01017160">
    <property type="protein sequence ID" value="CEK64025.1"/>
    <property type="molecule type" value="Transcribed_RNA"/>
</dbReference>
<feature type="non-terminal residue" evidence="1">
    <location>
        <position position="1"/>
    </location>
</feature>
<name>A0A0B6Z8L0_9EUPU</name>
<dbReference type="AlphaFoldDB" id="A0A0B6Z8L0"/>
<accession>A0A0B6Z8L0</accession>
<gene>
    <name evidence="1" type="primary">ORF50411</name>
</gene>
<organism evidence="1">
    <name type="scientific">Arion vulgaris</name>
    <dbReference type="NCBI Taxonomy" id="1028688"/>
    <lineage>
        <taxon>Eukaryota</taxon>
        <taxon>Metazoa</taxon>
        <taxon>Spiralia</taxon>
        <taxon>Lophotrochozoa</taxon>
        <taxon>Mollusca</taxon>
        <taxon>Gastropoda</taxon>
        <taxon>Heterobranchia</taxon>
        <taxon>Euthyneura</taxon>
        <taxon>Panpulmonata</taxon>
        <taxon>Eupulmonata</taxon>
        <taxon>Stylommatophora</taxon>
        <taxon>Helicina</taxon>
        <taxon>Arionoidea</taxon>
        <taxon>Arionidae</taxon>
        <taxon>Arion</taxon>
    </lineage>
</organism>
<evidence type="ECO:0000313" key="1">
    <source>
        <dbReference type="EMBL" id="CEK64025.1"/>
    </source>
</evidence>
<feature type="non-terminal residue" evidence="1">
    <location>
        <position position="199"/>
    </location>
</feature>